<sequence length="686" mass="69785">MRYLYLFIVIFFIGKSLYSQVNCTNNTPFFTIDLTGNPSGTWVSPAVVRNGSCCGGGTNQVNCIELSITLDPAAEGIIFNVASGANPGGSLYYQINCVNIPVPSGSAPICLDGVGPHLISYCKVGNNTNTYSITSVPAPLTSGDIITADGCSDTLSVTGLQTSTITWNSISPGSSGQYNNYLNNLSGSQPGTSGVTYTGHSSVVVTPQPNYPNEIQYKVCGTVVGGCGSSTFCDTTTVSIYPTLFAIPGPNVAICNGTTTGTPVTVTAQGGVAPFTYTWVGPGGFNQINVHNNATDQVTAMIAGTYQVTVMDATGCPGATTSINVVEYFTDIIANPGNDFSICGTPAPTLNLSGSVSATNSGIWSGGEGSFSPDAASLSLSYTPTADEIAAGSVTLTLTPTNTLGCPFIPNDITISLTQFTDAITINPVDISCFGLANGSIDLTIDSGTPGYSYAWNNGATTEDITSLPAGTYSVNITDANGCTNTQTITLTEPPVLTASTTAVTYAGGWNVSCNGASDGAIDLTVSGGTPGYSYVWNNGATTEDLSGLTAGTYSVTITDANGCTNTQTITLTEPPVLTASTTAVTYAGGWNVSCNGASDGAIDLTVGGGTPGYSYVWNNGATTEDLSGLTAGTYSVTITDANGCTNTQTITLTEPPVLTASTTAVTYAGGWNVSCNGASDGAIDL</sequence>
<comment type="caution">
    <text evidence="1">The sequence shown here is derived from an EMBL/GenBank/DDBJ whole genome shotgun (WGS) entry which is preliminary data.</text>
</comment>
<keyword evidence="2" id="KW-1185">Reference proteome</keyword>
<proteinExistence type="predicted"/>
<gene>
    <name evidence="1" type="ORF">H9Y05_15545</name>
</gene>
<name>A0A8J6PNI9_9FLAO</name>
<reference evidence="1" key="1">
    <citation type="submission" date="2020-09" db="EMBL/GenBank/DDBJ databases">
        <title>Taishania pollutisoli gen. nov., sp. nov., Isolated from Tetrabromobisphenol A-Contaminated Soil.</title>
        <authorList>
            <person name="Chen Q."/>
        </authorList>
    </citation>
    <scope>NUCLEOTIDE SEQUENCE</scope>
    <source>
        <strain evidence="1">CZZ-1</strain>
    </source>
</reference>
<dbReference type="Proteomes" id="UP000652681">
    <property type="component" value="Unassembled WGS sequence"/>
</dbReference>
<feature type="non-terminal residue" evidence="1">
    <location>
        <position position="686"/>
    </location>
</feature>
<dbReference type="EMBL" id="JACVEL010000019">
    <property type="protein sequence ID" value="MBC9813890.1"/>
    <property type="molecule type" value="Genomic_DNA"/>
</dbReference>
<organism evidence="1 2">
    <name type="scientific">Taishania pollutisoli</name>
    <dbReference type="NCBI Taxonomy" id="2766479"/>
    <lineage>
        <taxon>Bacteria</taxon>
        <taxon>Pseudomonadati</taxon>
        <taxon>Bacteroidota</taxon>
        <taxon>Flavobacteriia</taxon>
        <taxon>Flavobacteriales</taxon>
        <taxon>Crocinitomicaceae</taxon>
        <taxon>Taishania</taxon>
    </lineage>
</organism>
<accession>A0A8J6PNI9</accession>
<dbReference type="Pfam" id="PF13573">
    <property type="entry name" value="SprB"/>
    <property type="match status" value="4"/>
</dbReference>
<dbReference type="InterPro" id="IPR013783">
    <property type="entry name" value="Ig-like_fold"/>
</dbReference>
<dbReference type="Gene3D" id="2.60.40.740">
    <property type="match status" value="3"/>
</dbReference>
<dbReference type="AlphaFoldDB" id="A0A8J6PNI9"/>
<protein>
    <submittedName>
        <fullName evidence="1">SprB repeat-containing protein</fullName>
    </submittedName>
</protein>
<dbReference type="InterPro" id="IPR025667">
    <property type="entry name" value="SprB_repeat"/>
</dbReference>
<dbReference type="Gene3D" id="2.60.40.10">
    <property type="entry name" value="Immunoglobulins"/>
    <property type="match status" value="1"/>
</dbReference>
<evidence type="ECO:0000313" key="1">
    <source>
        <dbReference type="EMBL" id="MBC9813890.1"/>
    </source>
</evidence>
<evidence type="ECO:0000313" key="2">
    <source>
        <dbReference type="Proteomes" id="UP000652681"/>
    </source>
</evidence>